<feature type="compositionally biased region" description="Basic and acidic residues" evidence="1">
    <location>
        <begin position="820"/>
        <end position="832"/>
    </location>
</feature>
<feature type="transmembrane region" description="Helical" evidence="2">
    <location>
        <begin position="176"/>
        <end position="196"/>
    </location>
</feature>
<dbReference type="RefSeq" id="WP_158039811.1">
    <property type="nucleotide sequence ID" value="NZ_JACCFV010000001.1"/>
</dbReference>
<feature type="transmembrane region" description="Helical" evidence="2">
    <location>
        <begin position="242"/>
        <end position="267"/>
    </location>
</feature>
<sequence length="832" mass="88999">MAAEPRVIRAQLDVSDASGGVRRGRRATSAAQWRDLAVVVVLTALAMAGFQPPYGGTGFVLATLGGVVVGVGSALVGYLLRLNALNTVLIGVLAYFLLGTPFVLPGDGIAVVVPTLESLGALAVGAVASWRDSLTLATPITGPDHMAVLPYVATAAATLTSSAIVLHVLPRRPRSVLRAAAVLLGPVALLALTMAMGTDRPFLAITRGTLFALVALVWLSWSTRGRNAATGVAARTVWTRRLAGTAVIALAAGVVAGGIGDAASLALDRDRFVLREEVTPPFDPYPYQSPLAGFRTYTKDLRDVVLFEASGLQQGDSIKLATLDQYSGRQWEIASPSDDRPDAGAYTLVGREVSTSDFLVASSDRDVEFRIDAYKDLWLPSVGSPTSIDLTAGPVLGRRDELRFNGATGTGLVIGGLEDGDAYGMHVEVQDQPMEGQLDNVPVARLRMPDVAAAPAAVTERMQTYIQGESSDYLRLKAIELALRSQGYLSHGTAGEAPSRAGHGLDRMQGMFELRYLVGDEEQYVSAMALMAHELGFPVRVVVGFKPPSVPADGGAVEVRGGDVTAWVEVPFEGFGWVAFSPTPEQTDVPVNTQERPETKPKAQVRQPPQTEARPDDLITAADDPGEDDRRDEPFTLPAWLTALITVLLVPLVAIGGSLLVAAVLRGLRVRARRDRGSPDERAAGAFDEAVDRFAELGYAVPEHETRRRTAGAMHPALATLAVDADRAVFDASEPTPEEVARVWAEAERAADEATAESSRGRRLLARFLARRPDRRDRTRRGERMNADRALLRNRILRSHGSDRPSPEAIARIEGIAPERSGDARPTDRDGT</sequence>
<keyword evidence="2" id="KW-0812">Transmembrane</keyword>
<evidence type="ECO:0000256" key="1">
    <source>
        <dbReference type="SAM" id="MobiDB-lite"/>
    </source>
</evidence>
<dbReference type="PANTHER" id="PTHR42736">
    <property type="entry name" value="PROTEIN-GLUTAMINE GAMMA-GLUTAMYLTRANSFERASE"/>
    <property type="match status" value="1"/>
</dbReference>
<comment type="caution">
    <text evidence="4">The sequence shown here is derived from an EMBL/GenBank/DDBJ whole genome shotgun (WGS) entry which is preliminary data.</text>
</comment>
<feature type="region of interest" description="Disordered" evidence="1">
    <location>
        <begin position="581"/>
        <end position="633"/>
    </location>
</feature>
<keyword evidence="5" id="KW-1185">Reference proteome</keyword>
<feature type="compositionally biased region" description="Polar residues" evidence="1">
    <location>
        <begin position="583"/>
        <end position="594"/>
    </location>
</feature>
<organism evidence="4 5">
    <name type="scientific">Pseudoclavibacter chungangensis</name>
    <dbReference type="NCBI Taxonomy" id="587635"/>
    <lineage>
        <taxon>Bacteria</taxon>
        <taxon>Bacillati</taxon>
        <taxon>Actinomycetota</taxon>
        <taxon>Actinomycetes</taxon>
        <taxon>Micrococcales</taxon>
        <taxon>Microbacteriaceae</taxon>
        <taxon>Pseudoclavibacter</taxon>
    </lineage>
</organism>
<dbReference type="SMART" id="SM00460">
    <property type="entry name" value="TGc"/>
    <property type="match status" value="1"/>
</dbReference>
<name>A0A7J5BZ70_9MICO</name>
<dbReference type="Gene3D" id="3.10.620.30">
    <property type="match status" value="1"/>
</dbReference>
<gene>
    <name evidence="4" type="ORF">F8O01_05130</name>
</gene>
<dbReference type="InterPro" id="IPR002931">
    <property type="entry name" value="Transglutaminase-like"/>
</dbReference>
<dbReference type="PANTHER" id="PTHR42736:SF1">
    <property type="entry name" value="PROTEIN-GLUTAMINE GAMMA-GLUTAMYLTRANSFERASE"/>
    <property type="match status" value="1"/>
</dbReference>
<evidence type="ECO:0000313" key="5">
    <source>
        <dbReference type="Proteomes" id="UP000467240"/>
    </source>
</evidence>
<dbReference type="OrthoDB" id="3651060at2"/>
<feature type="transmembrane region" description="Helical" evidence="2">
    <location>
        <begin position="148"/>
        <end position="169"/>
    </location>
</feature>
<reference evidence="4 5" key="1">
    <citation type="submission" date="2019-09" db="EMBL/GenBank/DDBJ databases">
        <title>Phylogeny of genus Pseudoclavibacter and closely related genus.</title>
        <authorList>
            <person name="Li Y."/>
        </authorList>
    </citation>
    <scope>NUCLEOTIDE SEQUENCE [LARGE SCALE GENOMIC DNA]</scope>
    <source>
        <strain evidence="4 5">DSM 23821</strain>
    </source>
</reference>
<dbReference type="InterPro" id="IPR052901">
    <property type="entry name" value="Bact_TGase-like"/>
</dbReference>
<feature type="transmembrane region" description="Helical" evidence="2">
    <location>
        <begin position="639"/>
        <end position="665"/>
    </location>
</feature>
<feature type="transmembrane region" description="Helical" evidence="2">
    <location>
        <begin position="56"/>
        <end position="80"/>
    </location>
</feature>
<evidence type="ECO:0000259" key="3">
    <source>
        <dbReference type="SMART" id="SM00460"/>
    </source>
</evidence>
<evidence type="ECO:0000313" key="4">
    <source>
        <dbReference type="EMBL" id="KAB1659646.1"/>
    </source>
</evidence>
<accession>A0A7J5BZ70</accession>
<dbReference type="EMBL" id="WBJZ01000005">
    <property type="protein sequence ID" value="KAB1659646.1"/>
    <property type="molecule type" value="Genomic_DNA"/>
</dbReference>
<evidence type="ECO:0000256" key="2">
    <source>
        <dbReference type="SAM" id="Phobius"/>
    </source>
</evidence>
<keyword evidence="2" id="KW-1133">Transmembrane helix</keyword>
<protein>
    <submittedName>
        <fullName evidence="4">Transglutaminase domain-containing protein</fullName>
    </submittedName>
</protein>
<feature type="domain" description="Transglutaminase-like" evidence="3">
    <location>
        <begin position="513"/>
        <end position="584"/>
    </location>
</feature>
<feature type="transmembrane region" description="Helical" evidence="2">
    <location>
        <begin position="87"/>
        <end position="104"/>
    </location>
</feature>
<dbReference type="AlphaFoldDB" id="A0A7J5BZ70"/>
<feature type="transmembrane region" description="Helical" evidence="2">
    <location>
        <begin position="33"/>
        <end position="50"/>
    </location>
</feature>
<dbReference type="SUPFAM" id="SSF54001">
    <property type="entry name" value="Cysteine proteinases"/>
    <property type="match status" value="1"/>
</dbReference>
<keyword evidence="2" id="KW-0472">Membrane</keyword>
<dbReference type="Proteomes" id="UP000467240">
    <property type="component" value="Unassembled WGS sequence"/>
</dbReference>
<feature type="region of interest" description="Disordered" evidence="1">
    <location>
        <begin position="794"/>
        <end position="832"/>
    </location>
</feature>
<dbReference type="InterPro" id="IPR038765">
    <property type="entry name" value="Papain-like_cys_pep_sf"/>
</dbReference>
<proteinExistence type="predicted"/>
<feature type="transmembrane region" description="Helical" evidence="2">
    <location>
        <begin position="202"/>
        <end position="221"/>
    </location>
</feature>
<dbReference type="Pfam" id="PF01841">
    <property type="entry name" value="Transglut_core"/>
    <property type="match status" value="1"/>
</dbReference>